<keyword evidence="2 4" id="KW-0863">Zinc-finger</keyword>
<keyword evidence="7" id="KW-1185">Reference proteome</keyword>
<gene>
    <name evidence="6" type="ORF">CCR75_005819</name>
</gene>
<evidence type="ECO:0000256" key="2">
    <source>
        <dbReference type="ARBA" id="ARBA00022771"/>
    </source>
</evidence>
<keyword evidence="3" id="KW-0862">Zinc</keyword>
<dbReference type="RefSeq" id="XP_067819162.1">
    <property type="nucleotide sequence ID" value="XM_067963894.1"/>
</dbReference>
<dbReference type="InterPro" id="IPR001841">
    <property type="entry name" value="Znf_RING"/>
</dbReference>
<dbReference type="GO" id="GO:0008270">
    <property type="term" value="F:zinc ion binding"/>
    <property type="evidence" value="ECO:0007669"/>
    <property type="project" value="UniProtKB-KW"/>
</dbReference>
<accession>A0A976FMS9</accession>
<dbReference type="PROSITE" id="PS50089">
    <property type="entry name" value="ZF_RING_2"/>
    <property type="match status" value="1"/>
</dbReference>
<dbReference type="SMART" id="SM00184">
    <property type="entry name" value="RING"/>
    <property type="match status" value="1"/>
</dbReference>
<evidence type="ECO:0000256" key="4">
    <source>
        <dbReference type="PROSITE-ProRule" id="PRU00175"/>
    </source>
</evidence>
<organism evidence="6 7">
    <name type="scientific">Bremia lactucae</name>
    <name type="common">Lettuce downy mildew</name>
    <dbReference type="NCBI Taxonomy" id="4779"/>
    <lineage>
        <taxon>Eukaryota</taxon>
        <taxon>Sar</taxon>
        <taxon>Stramenopiles</taxon>
        <taxon>Oomycota</taxon>
        <taxon>Peronosporomycetes</taxon>
        <taxon>Peronosporales</taxon>
        <taxon>Peronosporaceae</taxon>
        <taxon>Bremia</taxon>
    </lineage>
</organism>
<evidence type="ECO:0000259" key="5">
    <source>
        <dbReference type="PROSITE" id="PS50089"/>
    </source>
</evidence>
<evidence type="ECO:0000313" key="6">
    <source>
        <dbReference type="EMBL" id="TDH69663.1"/>
    </source>
</evidence>
<dbReference type="SUPFAM" id="SSF57850">
    <property type="entry name" value="RING/U-box"/>
    <property type="match status" value="1"/>
</dbReference>
<dbReference type="Proteomes" id="UP000294530">
    <property type="component" value="Unassembled WGS sequence"/>
</dbReference>
<dbReference type="Gene3D" id="3.30.40.10">
    <property type="entry name" value="Zinc/RING finger domain, C3HC4 (zinc finger)"/>
    <property type="match status" value="1"/>
</dbReference>
<feature type="domain" description="RING-type" evidence="5">
    <location>
        <begin position="259"/>
        <end position="338"/>
    </location>
</feature>
<keyword evidence="1" id="KW-0479">Metal-binding</keyword>
<dbReference type="GeneID" id="94349565"/>
<dbReference type="KEGG" id="blac:94349565"/>
<evidence type="ECO:0000256" key="3">
    <source>
        <dbReference type="ARBA" id="ARBA00022833"/>
    </source>
</evidence>
<comment type="caution">
    <text evidence="6">The sequence shown here is derived from an EMBL/GenBank/DDBJ whole genome shotgun (WGS) entry which is preliminary data.</text>
</comment>
<evidence type="ECO:0000256" key="1">
    <source>
        <dbReference type="ARBA" id="ARBA00022723"/>
    </source>
</evidence>
<sequence>MAIRERNNNETRQVKLVHVATINACSASAQRRMRKMNEDFRPSSFRFMVQAHLFCIGTSVVYRLTLSLIATSPSYVETNDSTRLATHGGHTMPSSWVVAMGQTKLCNFFVQMNKILHHSSTIQRLSAPAKMRCQDSSVEWKPFEVFLRALSELFQRCEGLQYAVFTTKVDANTVMEGKMRVECFLSDCWRALEVILPALAVEPYLPATWGRDMICIYLLMHDFFSLPQGVLDTNRTYANAVLSLEDIVERLPIHSTHTCSICLESLMSCETQQMELLESDQEHSSGSDHGLYANSKNSKGEAIQEHNAFPVKLPCAHVFHENCIMSWLRHNPSCPECRALVGSALC</sequence>
<dbReference type="PANTHER" id="PTHR15710">
    <property type="entry name" value="E3 UBIQUITIN-PROTEIN LIGASE PRAJA"/>
    <property type="match status" value="1"/>
</dbReference>
<evidence type="ECO:0000313" key="7">
    <source>
        <dbReference type="Proteomes" id="UP000294530"/>
    </source>
</evidence>
<name>A0A976FMS9_BRELC</name>
<proteinExistence type="predicted"/>
<dbReference type="EMBL" id="SHOA02000007">
    <property type="protein sequence ID" value="TDH69663.1"/>
    <property type="molecule type" value="Genomic_DNA"/>
</dbReference>
<protein>
    <recommendedName>
        <fullName evidence="5">RING-type domain-containing protein</fullName>
    </recommendedName>
</protein>
<dbReference type="OrthoDB" id="4348522at2759"/>
<reference evidence="6 7" key="1">
    <citation type="journal article" date="2021" name="Genome Biol.">
        <title>AFLAP: assembly-free linkage analysis pipeline using k-mers from genome sequencing data.</title>
        <authorList>
            <person name="Fletcher K."/>
            <person name="Zhang L."/>
            <person name="Gil J."/>
            <person name="Han R."/>
            <person name="Cavanaugh K."/>
            <person name="Michelmore R."/>
        </authorList>
    </citation>
    <scope>NUCLEOTIDE SEQUENCE [LARGE SCALE GENOMIC DNA]</scope>
    <source>
        <strain evidence="6 7">SF5</strain>
    </source>
</reference>
<dbReference type="Pfam" id="PF13639">
    <property type="entry name" value="zf-RING_2"/>
    <property type="match status" value="1"/>
</dbReference>
<dbReference type="InterPro" id="IPR013083">
    <property type="entry name" value="Znf_RING/FYVE/PHD"/>
</dbReference>
<dbReference type="AlphaFoldDB" id="A0A976FMS9"/>